<name>A0ABU8J431_9BURK</name>
<gene>
    <name evidence="1" type="ORF">H3V53_36595</name>
</gene>
<dbReference type="Proteomes" id="UP001386437">
    <property type="component" value="Unassembled WGS sequence"/>
</dbReference>
<proteinExistence type="predicted"/>
<evidence type="ECO:0000313" key="2">
    <source>
        <dbReference type="Proteomes" id="UP001386437"/>
    </source>
</evidence>
<evidence type="ECO:0000313" key="1">
    <source>
        <dbReference type="EMBL" id="MEI6002445.1"/>
    </source>
</evidence>
<organism evidence="1 2">
    <name type="scientific">Paraburkholderia bengalensis</name>
    <dbReference type="NCBI Taxonomy" id="2747562"/>
    <lineage>
        <taxon>Bacteria</taxon>
        <taxon>Pseudomonadati</taxon>
        <taxon>Pseudomonadota</taxon>
        <taxon>Betaproteobacteria</taxon>
        <taxon>Burkholderiales</taxon>
        <taxon>Burkholderiaceae</taxon>
        <taxon>Paraburkholderia</taxon>
    </lineage>
</organism>
<protein>
    <submittedName>
        <fullName evidence="1">Uncharacterized protein</fullName>
    </submittedName>
</protein>
<dbReference type="EMBL" id="JACFYJ010000112">
    <property type="protein sequence ID" value="MEI6002445.1"/>
    <property type="molecule type" value="Genomic_DNA"/>
</dbReference>
<accession>A0ABU8J431</accession>
<reference evidence="1 2" key="1">
    <citation type="journal article" date="2022" name="Arch. Microbiol.">
        <title>Paraburkholderia bengalensis sp. nov. isolated from roots of Oryza sativa, IR64.</title>
        <authorList>
            <person name="Nag P."/>
            <person name="Mondal N."/>
            <person name="Sarkar J."/>
            <person name="Das S."/>
        </authorList>
    </citation>
    <scope>NUCLEOTIDE SEQUENCE [LARGE SCALE GENOMIC DNA]</scope>
    <source>
        <strain evidence="1 2">IR64_4_BI</strain>
    </source>
</reference>
<comment type="caution">
    <text evidence="1">The sequence shown here is derived from an EMBL/GenBank/DDBJ whole genome shotgun (WGS) entry which is preliminary data.</text>
</comment>
<dbReference type="RefSeq" id="WP_336602072.1">
    <property type="nucleotide sequence ID" value="NZ_JACFYJ010000112.1"/>
</dbReference>
<sequence>MVRNPELHAQGRGRAGARKVVELSESDIEMSTAKLGQMAEIGRYPPDAQCVHATISVVHHLSK</sequence>
<keyword evidence="2" id="KW-1185">Reference proteome</keyword>